<sequence>MYYEITGTNKALILALKKENSEREYSVRSRSQQKNLKRARKKEIKGKKKVSVGVNLGLKRIFFIQK</sequence>
<reference evidence="1 2" key="1">
    <citation type="submission" date="2014-11" db="EMBL/GenBank/DDBJ databases">
        <title>Pan-genome of Gallibacterium spp.</title>
        <authorList>
            <person name="Kudirkiene E."/>
            <person name="Bojesen A.M."/>
        </authorList>
    </citation>
    <scope>NUCLEOTIDE SEQUENCE [LARGE SCALE GENOMIC DNA]</scope>
    <source>
        <strain evidence="1 2">F298</strain>
    </source>
</reference>
<proteinExistence type="predicted"/>
<protein>
    <submittedName>
        <fullName evidence="1">Uncharacterized protein</fullName>
    </submittedName>
</protein>
<dbReference type="AlphaFoldDB" id="A0A1A7PYX9"/>
<name>A0A1A7PYX9_9PAST</name>
<comment type="caution">
    <text evidence="1">The sequence shown here is derived from an EMBL/GenBank/DDBJ whole genome shotgun (WGS) entry which is preliminary data.</text>
</comment>
<dbReference type="EMBL" id="JTJS01000085">
    <property type="protein sequence ID" value="OBX06907.1"/>
    <property type="molecule type" value="Genomic_DNA"/>
</dbReference>
<accession>A0A1A7PYX9</accession>
<dbReference type="Proteomes" id="UP000243168">
    <property type="component" value="Unassembled WGS sequence"/>
</dbReference>
<organism evidence="1 2">
    <name type="scientific">Gallibacterium genomosp. 3</name>
    <dbReference type="NCBI Taxonomy" id="505345"/>
    <lineage>
        <taxon>Bacteria</taxon>
        <taxon>Pseudomonadati</taxon>
        <taxon>Pseudomonadota</taxon>
        <taxon>Gammaproteobacteria</taxon>
        <taxon>Pasteurellales</taxon>
        <taxon>Pasteurellaceae</taxon>
        <taxon>Gallibacterium</taxon>
    </lineage>
</organism>
<gene>
    <name evidence="1" type="ORF">QV07_07825</name>
</gene>
<evidence type="ECO:0000313" key="2">
    <source>
        <dbReference type="Proteomes" id="UP000243168"/>
    </source>
</evidence>
<evidence type="ECO:0000313" key="1">
    <source>
        <dbReference type="EMBL" id="OBX06907.1"/>
    </source>
</evidence>